<evidence type="ECO:0000313" key="1">
    <source>
        <dbReference type="EMBL" id="KAH3680545.1"/>
    </source>
</evidence>
<reference evidence="1" key="2">
    <citation type="submission" date="2021-01" db="EMBL/GenBank/DDBJ databases">
        <authorList>
            <person name="Schikora-Tamarit M.A."/>
        </authorList>
    </citation>
    <scope>NUCLEOTIDE SEQUENCE</scope>
    <source>
        <strain evidence="1">CBS2887</strain>
    </source>
</reference>
<dbReference type="Proteomes" id="UP000774326">
    <property type="component" value="Unassembled WGS sequence"/>
</dbReference>
<protein>
    <submittedName>
        <fullName evidence="1">Uncharacterized protein</fullName>
    </submittedName>
</protein>
<dbReference type="AlphaFoldDB" id="A0A9P8PZP7"/>
<proteinExistence type="predicted"/>
<reference evidence="1" key="1">
    <citation type="journal article" date="2021" name="Open Biol.">
        <title>Shared evolutionary footprints suggest mitochondrial oxidative damage underlies multiple complex I losses in fungi.</title>
        <authorList>
            <person name="Schikora-Tamarit M.A."/>
            <person name="Marcet-Houben M."/>
            <person name="Nosek J."/>
            <person name="Gabaldon T."/>
        </authorList>
    </citation>
    <scope>NUCLEOTIDE SEQUENCE</scope>
    <source>
        <strain evidence="1">CBS2887</strain>
    </source>
</reference>
<keyword evidence="2" id="KW-1185">Reference proteome</keyword>
<comment type="caution">
    <text evidence="1">The sequence shown here is derived from an EMBL/GenBank/DDBJ whole genome shotgun (WGS) entry which is preliminary data.</text>
</comment>
<sequence>MDSLASIVNVDESSVRIKANLTIVVKFDCLSLWIKYLITVRNSDLTRFGRDSLSCDSSQSIHLRILPLQNSEI</sequence>
<dbReference type="EMBL" id="JAEUBG010004717">
    <property type="protein sequence ID" value="KAH3680545.1"/>
    <property type="molecule type" value="Genomic_DNA"/>
</dbReference>
<accession>A0A9P8PZP7</accession>
<evidence type="ECO:0000313" key="2">
    <source>
        <dbReference type="Proteomes" id="UP000774326"/>
    </source>
</evidence>
<organism evidence="1 2">
    <name type="scientific">Wickerhamomyces pijperi</name>
    <name type="common">Yeast</name>
    <name type="synonym">Pichia pijperi</name>
    <dbReference type="NCBI Taxonomy" id="599730"/>
    <lineage>
        <taxon>Eukaryota</taxon>
        <taxon>Fungi</taxon>
        <taxon>Dikarya</taxon>
        <taxon>Ascomycota</taxon>
        <taxon>Saccharomycotina</taxon>
        <taxon>Saccharomycetes</taxon>
        <taxon>Phaffomycetales</taxon>
        <taxon>Wickerhamomycetaceae</taxon>
        <taxon>Wickerhamomyces</taxon>
    </lineage>
</organism>
<gene>
    <name evidence="1" type="ORF">WICPIJ_008236</name>
</gene>
<name>A0A9P8PZP7_WICPI</name>